<feature type="domain" description="Histidine kinase" evidence="13">
    <location>
        <begin position="245"/>
        <end position="459"/>
    </location>
</feature>
<comment type="subcellular location">
    <subcellularLocation>
        <location evidence="2">Cell membrane</location>
    </subcellularLocation>
</comment>
<proteinExistence type="predicted"/>
<keyword evidence="7 15" id="KW-0418">Kinase</keyword>
<dbReference type="InterPro" id="IPR003661">
    <property type="entry name" value="HisK_dim/P_dom"/>
</dbReference>
<feature type="domain" description="HAMP" evidence="14">
    <location>
        <begin position="183"/>
        <end position="237"/>
    </location>
</feature>
<dbReference type="CDD" id="cd00075">
    <property type="entry name" value="HATPase"/>
    <property type="match status" value="1"/>
</dbReference>
<comment type="catalytic activity">
    <reaction evidence="1">
        <text>ATP + protein L-histidine = ADP + protein N-phospho-L-histidine.</text>
        <dbReference type="EC" id="2.7.13.3"/>
    </reaction>
</comment>
<feature type="transmembrane region" description="Helical" evidence="12">
    <location>
        <begin position="93"/>
        <end position="114"/>
    </location>
</feature>
<evidence type="ECO:0000256" key="1">
    <source>
        <dbReference type="ARBA" id="ARBA00000085"/>
    </source>
</evidence>
<evidence type="ECO:0000259" key="14">
    <source>
        <dbReference type="PROSITE" id="PS50885"/>
    </source>
</evidence>
<feature type="compositionally biased region" description="Pro residues" evidence="11">
    <location>
        <begin position="48"/>
        <end position="66"/>
    </location>
</feature>
<dbReference type="InterPro" id="IPR003594">
    <property type="entry name" value="HATPase_dom"/>
</dbReference>
<dbReference type="InterPro" id="IPR050428">
    <property type="entry name" value="TCS_sensor_his_kinase"/>
</dbReference>
<dbReference type="InterPro" id="IPR004358">
    <property type="entry name" value="Sig_transdc_His_kin-like_C"/>
</dbReference>
<dbReference type="SMART" id="SM00387">
    <property type="entry name" value="HATPase_c"/>
    <property type="match status" value="1"/>
</dbReference>
<dbReference type="InterPro" id="IPR003660">
    <property type="entry name" value="HAMP_dom"/>
</dbReference>
<evidence type="ECO:0000256" key="8">
    <source>
        <dbReference type="ARBA" id="ARBA00022989"/>
    </source>
</evidence>
<evidence type="ECO:0000256" key="3">
    <source>
        <dbReference type="ARBA" id="ARBA00012438"/>
    </source>
</evidence>
<organism evidence="15 16">
    <name type="scientific">Thermostaphylospora chromogena</name>
    <dbReference type="NCBI Taxonomy" id="35622"/>
    <lineage>
        <taxon>Bacteria</taxon>
        <taxon>Bacillati</taxon>
        <taxon>Actinomycetota</taxon>
        <taxon>Actinomycetes</taxon>
        <taxon>Streptosporangiales</taxon>
        <taxon>Thermomonosporaceae</taxon>
        <taxon>Thermostaphylospora</taxon>
    </lineage>
</organism>
<evidence type="ECO:0000259" key="13">
    <source>
        <dbReference type="PROSITE" id="PS50109"/>
    </source>
</evidence>
<evidence type="ECO:0000256" key="5">
    <source>
        <dbReference type="ARBA" id="ARBA00022679"/>
    </source>
</evidence>
<dbReference type="STRING" id="35622.SAMN04489764_4965"/>
<gene>
    <name evidence="15" type="ORF">SAMN04489764_4965</name>
</gene>
<dbReference type="GO" id="GO:0000155">
    <property type="term" value="F:phosphorelay sensor kinase activity"/>
    <property type="evidence" value="ECO:0007669"/>
    <property type="project" value="InterPro"/>
</dbReference>
<dbReference type="InterPro" id="IPR005467">
    <property type="entry name" value="His_kinase_dom"/>
</dbReference>
<keyword evidence="5" id="KW-0808">Transferase</keyword>
<name>A0A1H1HYJ6_9ACTN</name>
<keyword evidence="4" id="KW-0597">Phosphoprotein</keyword>
<dbReference type="CDD" id="cd00082">
    <property type="entry name" value="HisKA"/>
    <property type="match status" value="1"/>
</dbReference>
<dbReference type="EC" id="2.7.13.3" evidence="3"/>
<dbReference type="Gene3D" id="3.30.565.10">
    <property type="entry name" value="Histidine kinase-like ATPase, C-terminal domain"/>
    <property type="match status" value="1"/>
</dbReference>
<keyword evidence="16" id="KW-1185">Reference proteome</keyword>
<evidence type="ECO:0000256" key="7">
    <source>
        <dbReference type="ARBA" id="ARBA00022777"/>
    </source>
</evidence>
<dbReference type="PANTHER" id="PTHR45436">
    <property type="entry name" value="SENSOR HISTIDINE KINASE YKOH"/>
    <property type="match status" value="1"/>
</dbReference>
<dbReference type="PANTHER" id="PTHR45436:SF5">
    <property type="entry name" value="SENSOR HISTIDINE KINASE TRCS"/>
    <property type="match status" value="1"/>
</dbReference>
<dbReference type="SMART" id="SM00388">
    <property type="entry name" value="HisKA"/>
    <property type="match status" value="1"/>
</dbReference>
<evidence type="ECO:0000256" key="11">
    <source>
        <dbReference type="SAM" id="MobiDB-lite"/>
    </source>
</evidence>
<feature type="compositionally biased region" description="Basic and acidic residues" evidence="11">
    <location>
        <begin position="1"/>
        <end position="11"/>
    </location>
</feature>
<dbReference type="InterPro" id="IPR036097">
    <property type="entry name" value="HisK_dim/P_sf"/>
</dbReference>
<dbReference type="PROSITE" id="PS50885">
    <property type="entry name" value="HAMP"/>
    <property type="match status" value="1"/>
</dbReference>
<dbReference type="SUPFAM" id="SSF55874">
    <property type="entry name" value="ATPase domain of HSP90 chaperone/DNA topoisomerase II/histidine kinase"/>
    <property type="match status" value="1"/>
</dbReference>
<dbReference type="InterPro" id="IPR036890">
    <property type="entry name" value="HATPase_C_sf"/>
</dbReference>
<dbReference type="Gene3D" id="1.10.287.130">
    <property type="match status" value="1"/>
</dbReference>
<dbReference type="AlphaFoldDB" id="A0A1H1HYJ6"/>
<protein>
    <recommendedName>
        <fullName evidence="3">histidine kinase</fullName>
        <ecNumber evidence="3">2.7.13.3</ecNumber>
    </recommendedName>
</protein>
<dbReference type="GO" id="GO:0005886">
    <property type="term" value="C:plasma membrane"/>
    <property type="evidence" value="ECO:0007669"/>
    <property type="project" value="UniProtKB-SubCell"/>
</dbReference>
<evidence type="ECO:0000313" key="15">
    <source>
        <dbReference type="EMBL" id="SDR30470.1"/>
    </source>
</evidence>
<dbReference type="PRINTS" id="PR00344">
    <property type="entry name" value="BCTRLSENSOR"/>
</dbReference>
<dbReference type="PROSITE" id="PS50109">
    <property type="entry name" value="HIS_KIN"/>
    <property type="match status" value="1"/>
</dbReference>
<evidence type="ECO:0000256" key="10">
    <source>
        <dbReference type="ARBA" id="ARBA00023136"/>
    </source>
</evidence>
<evidence type="ECO:0000256" key="6">
    <source>
        <dbReference type="ARBA" id="ARBA00022692"/>
    </source>
</evidence>
<dbReference type="SUPFAM" id="SSF47384">
    <property type="entry name" value="Homodimeric domain of signal transducing histidine kinase"/>
    <property type="match status" value="1"/>
</dbReference>
<dbReference type="Pfam" id="PF00672">
    <property type="entry name" value="HAMP"/>
    <property type="match status" value="1"/>
</dbReference>
<evidence type="ECO:0000313" key="16">
    <source>
        <dbReference type="Proteomes" id="UP000217103"/>
    </source>
</evidence>
<dbReference type="Proteomes" id="UP000217103">
    <property type="component" value="Unassembled WGS sequence"/>
</dbReference>
<keyword evidence="10 12" id="KW-0472">Membrane</keyword>
<evidence type="ECO:0000256" key="12">
    <source>
        <dbReference type="SAM" id="Phobius"/>
    </source>
</evidence>
<keyword evidence="8 12" id="KW-1133">Transmembrane helix</keyword>
<reference evidence="15 16" key="1">
    <citation type="submission" date="2016-10" db="EMBL/GenBank/DDBJ databases">
        <authorList>
            <person name="de Groot N.N."/>
        </authorList>
    </citation>
    <scope>NUCLEOTIDE SEQUENCE [LARGE SCALE GENOMIC DNA]</scope>
    <source>
        <strain evidence="15 16">DSM 43794</strain>
    </source>
</reference>
<accession>A0A1H1HYJ6</accession>
<evidence type="ECO:0000256" key="9">
    <source>
        <dbReference type="ARBA" id="ARBA00023012"/>
    </source>
</evidence>
<sequence>MERREENDGRAGRPSFAAPPPTSTSTNPTRPMASPRPEGEAGGGGPQGTPPPPTGPPAWDGPPPLSAQPLNKGLWEVIRRVPRRLSIRWRLTLTYGALFFAAGVLLETVMYIVLRAVLEAGLVFHLDTPPGVPQWVIDIWEDNIQAQSAVAIDTILDTVVRQSLLALVGVGILALILGYFVADRAMRPVQQMTATARKLSESTLAHQRIALEGPDDELKELADTFDAMLTRLNIAFHTQRRFVGNASHELRTPLTITRTVLEIALADPQASEDLKALGRTLLEVNARHERLIEGLLLLARSERELSVRRPVDVKDVTAAALEQLTPRAAEAGVTISTDLASAPTIGDPVLLERCVANLVENAIKYNVPEDGKIWVRTGMLEGALVVQVANTGPHVPAYEVSGLFEPFRRLHSDRVDSAKSAGLGLSIVRAVVQAHGGNVVAVPRDGGGLVVTLRLPGASDNRGKPPVDG</sequence>
<dbReference type="Pfam" id="PF02518">
    <property type="entry name" value="HATPase_c"/>
    <property type="match status" value="1"/>
</dbReference>
<feature type="region of interest" description="Disordered" evidence="11">
    <location>
        <begin position="1"/>
        <end position="66"/>
    </location>
</feature>
<keyword evidence="6 12" id="KW-0812">Transmembrane</keyword>
<dbReference type="SMART" id="SM00304">
    <property type="entry name" value="HAMP"/>
    <property type="match status" value="1"/>
</dbReference>
<dbReference type="CDD" id="cd06225">
    <property type="entry name" value="HAMP"/>
    <property type="match status" value="1"/>
</dbReference>
<evidence type="ECO:0000256" key="4">
    <source>
        <dbReference type="ARBA" id="ARBA00022553"/>
    </source>
</evidence>
<evidence type="ECO:0000256" key="2">
    <source>
        <dbReference type="ARBA" id="ARBA00004236"/>
    </source>
</evidence>
<dbReference type="Gene3D" id="6.10.340.10">
    <property type="match status" value="1"/>
</dbReference>
<dbReference type="Pfam" id="PF00512">
    <property type="entry name" value="HisKA"/>
    <property type="match status" value="1"/>
</dbReference>
<dbReference type="RefSeq" id="WP_242659530.1">
    <property type="nucleotide sequence ID" value="NZ_FNKK01000002.1"/>
</dbReference>
<dbReference type="EMBL" id="FNKK01000002">
    <property type="protein sequence ID" value="SDR30470.1"/>
    <property type="molecule type" value="Genomic_DNA"/>
</dbReference>
<feature type="transmembrane region" description="Helical" evidence="12">
    <location>
        <begin position="164"/>
        <end position="182"/>
    </location>
</feature>
<keyword evidence="9" id="KW-0902">Two-component regulatory system</keyword>